<organism evidence="3 4">
    <name type="scientific">Winogradskyella pelagia</name>
    <dbReference type="NCBI Taxonomy" id="2819984"/>
    <lineage>
        <taxon>Bacteria</taxon>
        <taxon>Pseudomonadati</taxon>
        <taxon>Bacteroidota</taxon>
        <taxon>Flavobacteriia</taxon>
        <taxon>Flavobacteriales</taxon>
        <taxon>Flavobacteriaceae</taxon>
        <taxon>Winogradskyella</taxon>
    </lineage>
</organism>
<dbReference type="EMBL" id="JAGEVF010000004">
    <property type="protein sequence ID" value="MBO3116323.1"/>
    <property type="molecule type" value="Genomic_DNA"/>
</dbReference>
<evidence type="ECO:0000313" key="3">
    <source>
        <dbReference type="EMBL" id="MBO3116323.1"/>
    </source>
</evidence>
<evidence type="ECO:0000256" key="1">
    <source>
        <dbReference type="SAM" id="SignalP"/>
    </source>
</evidence>
<evidence type="ECO:0000259" key="2">
    <source>
        <dbReference type="Pfam" id="PF10988"/>
    </source>
</evidence>
<proteinExistence type="predicted"/>
<protein>
    <submittedName>
        <fullName evidence="3">DUF2807 domain-containing protein</fullName>
    </submittedName>
</protein>
<dbReference type="PANTHER" id="PTHR39200:SF1">
    <property type="entry name" value="AUTO-TRANSPORTER ADHESIN HEAD GIN DOMAIN-CONTAINING PROTEIN-RELATED"/>
    <property type="match status" value="1"/>
</dbReference>
<keyword evidence="4" id="KW-1185">Reference proteome</keyword>
<comment type="caution">
    <text evidence="3">The sequence shown here is derived from an EMBL/GenBank/DDBJ whole genome shotgun (WGS) entry which is preliminary data.</text>
</comment>
<evidence type="ECO:0000313" key="4">
    <source>
        <dbReference type="Proteomes" id="UP000676776"/>
    </source>
</evidence>
<gene>
    <name evidence="3" type="ORF">J4050_06170</name>
</gene>
<dbReference type="PROSITE" id="PS00018">
    <property type="entry name" value="EF_HAND_1"/>
    <property type="match status" value="1"/>
</dbReference>
<reference evidence="3 4" key="1">
    <citation type="submission" date="2021-03" db="EMBL/GenBank/DDBJ databases">
        <title>Winogradskyella sp. nov., isolated from costal sediment.</title>
        <authorList>
            <person name="Gao C."/>
        </authorList>
    </citation>
    <scope>NUCLEOTIDE SEQUENCE [LARGE SCALE GENOMIC DNA]</scope>
    <source>
        <strain evidence="3 4">DF17</strain>
    </source>
</reference>
<keyword evidence="1" id="KW-0732">Signal</keyword>
<dbReference type="InterPro" id="IPR021255">
    <property type="entry name" value="DUF2807"/>
</dbReference>
<name>A0ABS3T0Q8_9FLAO</name>
<dbReference type="Gene3D" id="2.160.20.120">
    <property type="match status" value="1"/>
</dbReference>
<dbReference type="PANTHER" id="PTHR39200">
    <property type="entry name" value="HYPOTHETICAL EXPORTED PROTEIN"/>
    <property type="match status" value="1"/>
</dbReference>
<dbReference type="RefSeq" id="WP_208153388.1">
    <property type="nucleotide sequence ID" value="NZ_JAGEVF010000004.1"/>
</dbReference>
<feature type="chain" id="PRO_5046857942" evidence="1">
    <location>
        <begin position="22"/>
        <end position="241"/>
    </location>
</feature>
<dbReference type="Proteomes" id="UP000676776">
    <property type="component" value="Unassembled WGS sequence"/>
</dbReference>
<dbReference type="InterPro" id="IPR018247">
    <property type="entry name" value="EF_Hand_1_Ca_BS"/>
</dbReference>
<dbReference type="Pfam" id="PF10988">
    <property type="entry name" value="DUF2807"/>
    <property type="match status" value="1"/>
</dbReference>
<feature type="domain" description="Putative auto-transporter adhesin head GIN" evidence="2">
    <location>
        <begin position="44"/>
        <end position="226"/>
    </location>
</feature>
<feature type="signal peptide" evidence="1">
    <location>
        <begin position="1"/>
        <end position="21"/>
    </location>
</feature>
<accession>A0ABS3T0Q8</accession>
<dbReference type="PROSITE" id="PS51257">
    <property type="entry name" value="PROKAR_LIPOPROTEIN"/>
    <property type="match status" value="1"/>
</dbReference>
<sequence length="241" mass="24645">MKNLKTILLLISITFSAVSCAQWGKGEKIKGNGEVSSIIRSLGEYDGVKVAGSMDVKLVNGIEGSIVIKGESNLFEYIDTKISNNNLIIKVKDGYSLKTTRSLVVTVPCESINYVALAGSGDINNSGSLDSDDLEVALAGSGDINLNISSSNTKVKIAGSGDIELKGNSNALSIAVAGSGDFDGSNLKSVNVDAAISGSGTAKVNCSGALKGRVSGSGDIIYKGTPKTKDTKVSGSGSIKS</sequence>